<dbReference type="AlphaFoldDB" id="A0A3P3RKK1"/>
<name>A0A3P3RKK1_9EURY</name>
<dbReference type="Proteomes" id="UP000282322">
    <property type="component" value="Unassembled WGS sequence"/>
</dbReference>
<dbReference type="InterPro" id="IPR055898">
    <property type="entry name" value="DUF7475"/>
</dbReference>
<evidence type="ECO:0000256" key="1">
    <source>
        <dbReference type="SAM" id="Phobius"/>
    </source>
</evidence>
<feature type="transmembrane region" description="Helical" evidence="1">
    <location>
        <begin position="45"/>
        <end position="61"/>
    </location>
</feature>
<organism evidence="2 3">
    <name type="scientific">Halocatena pleomorpha</name>
    <dbReference type="NCBI Taxonomy" id="1785090"/>
    <lineage>
        <taxon>Archaea</taxon>
        <taxon>Methanobacteriati</taxon>
        <taxon>Methanobacteriota</taxon>
        <taxon>Stenosarchaea group</taxon>
        <taxon>Halobacteria</taxon>
        <taxon>Halobacteriales</taxon>
        <taxon>Natronomonadaceae</taxon>
        <taxon>Halocatena</taxon>
    </lineage>
</organism>
<gene>
    <name evidence="2" type="ORF">EIK79_00590</name>
</gene>
<comment type="caution">
    <text evidence="2">The sequence shown here is derived from an EMBL/GenBank/DDBJ whole genome shotgun (WGS) entry which is preliminary data.</text>
</comment>
<feature type="transmembrane region" description="Helical" evidence="1">
    <location>
        <begin position="96"/>
        <end position="113"/>
    </location>
</feature>
<dbReference type="RefSeq" id="WP_124953211.1">
    <property type="nucleotide sequence ID" value="NZ_RRCH01000002.1"/>
</dbReference>
<accession>A0A3P3RKK1</accession>
<feature type="transmembrane region" description="Helical" evidence="1">
    <location>
        <begin position="20"/>
        <end position="38"/>
    </location>
</feature>
<feature type="transmembrane region" description="Helical" evidence="1">
    <location>
        <begin position="67"/>
        <end position="84"/>
    </location>
</feature>
<keyword evidence="1" id="KW-0472">Membrane</keyword>
<dbReference type="Pfam" id="PF24287">
    <property type="entry name" value="DUF7475"/>
    <property type="match status" value="1"/>
</dbReference>
<sequence length="117" mass="12854">MSQVIDRSVPSIDTLNLGHTFAIVLAVITGFIHLYLGLGFGGPKLILAGVGFLAGSGLFLAGVKRRWLYGLAIPYTIIQLLLWVEMGQPFIRFGLVDKFVQILFILLCGYLLITDRS</sequence>
<evidence type="ECO:0000313" key="2">
    <source>
        <dbReference type="EMBL" id="RRJ34041.1"/>
    </source>
</evidence>
<keyword evidence="1" id="KW-0812">Transmembrane</keyword>
<keyword evidence="3" id="KW-1185">Reference proteome</keyword>
<protein>
    <submittedName>
        <fullName evidence="2">Uncharacterized protein</fullName>
    </submittedName>
</protein>
<dbReference type="OrthoDB" id="330759at2157"/>
<evidence type="ECO:0000313" key="3">
    <source>
        <dbReference type="Proteomes" id="UP000282322"/>
    </source>
</evidence>
<keyword evidence="1" id="KW-1133">Transmembrane helix</keyword>
<proteinExistence type="predicted"/>
<reference evidence="2 3" key="1">
    <citation type="submission" date="2018-11" db="EMBL/GenBank/DDBJ databases">
        <title>Taxonoimc description of Halomarina strain SPP-AMP-1.</title>
        <authorList>
            <person name="Pal Y."/>
            <person name="Srinivasana K."/>
            <person name="Verma A."/>
            <person name="Kumar P."/>
        </authorList>
    </citation>
    <scope>NUCLEOTIDE SEQUENCE [LARGE SCALE GENOMIC DNA]</scope>
    <source>
        <strain evidence="2 3">SPP-AMP-1</strain>
    </source>
</reference>
<dbReference type="EMBL" id="RRCH01000002">
    <property type="protein sequence ID" value="RRJ34041.1"/>
    <property type="molecule type" value="Genomic_DNA"/>
</dbReference>